<dbReference type="Pfam" id="PF09684">
    <property type="entry name" value="Tail_P2_I"/>
    <property type="match status" value="1"/>
</dbReference>
<sequence>MRGLVPGLGSPVPFLERLPGVYQDVADEDFLPRFLRAFDDSIAPTISTLDNLVAYVDPRLAPEDFVDWLGGWVDVAPDGAWTLEQRRAIVARAAMLHRGAGTLAGIREAVRLAAGPESEVSVDDNGGVAWSQQPGGALPGSDGTHVTVTATGAEHPDARRRIERVLRSVVPAHVPWTLLPALSEEAS</sequence>
<accession>A0ABW7Q4E9</accession>
<evidence type="ECO:0000313" key="1">
    <source>
        <dbReference type="EMBL" id="MFH8249713.1"/>
    </source>
</evidence>
<organism evidence="1 2">
    <name type="scientific">Microbacterium alkaliflavum</name>
    <dbReference type="NCBI Taxonomy" id="3248839"/>
    <lineage>
        <taxon>Bacteria</taxon>
        <taxon>Bacillati</taxon>
        <taxon>Actinomycetota</taxon>
        <taxon>Actinomycetes</taxon>
        <taxon>Micrococcales</taxon>
        <taxon>Microbacteriaceae</taxon>
        <taxon>Microbacterium</taxon>
    </lineage>
</organism>
<protein>
    <submittedName>
        <fullName evidence="1">Phage tail protein</fullName>
    </submittedName>
</protein>
<gene>
    <name evidence="1" type="ORF">ACH3VR_05010</name>
</gene>
<dbReference type="EMBL" id="JBIQWL010000002">
    <property type="protein sequence ID" value="MFH8249713.1"/>
    <property type="molecule type" value="Genomic_DNA"/>
</dbReference>
<dbReference type="InterPro" id="IPR011748">
    <property type="entry name" value="Unchr_phage_tail-like"/>
</dbReference>
<dbReference type="RefSeq" id="WP_396639671.1">
    <property type="nucleotide sequence ID" value="NZ_JBIQWL010000002.1"/>
</dbReference>
<evidence type="ECO:0000313" key="2">
    <source>
        <dbReference type="Proteomes" id="UP001610861"/>
    </source>
</evidence>
<proteinExistence type="predicted"/>
<name>A0ABW7Q4E9_9MICO</name>
<reference evidence="1 2" key="1">
    <citation type="submission" date="2024-09" db="EMBL/GenBank/DDBJ databases">
        <authorList>
            <person name="Pan X."/>
        </authorList>
    </citation>
    <scope>NUCLEOTIDE SEQUENCE [LARGE SCALE GENOMIC DNA]</scope>
    <source>
        <strain evidence="1 2">B2969</strain>
    </source>
</reference>
<keyword evidence="2" id="KW-1185">Reference proteome</keyword>
<comment type="caution">
    <text evidence="1">The sequence shown here is derived from an EMBL/GenBank/DDBJ whole genome shotgun (WGS) entry which is preliminary data.</text>
</comment>
<dbReference type="InterPro" id="IPR006521">
    <property type="entry name" value="Tail_protein_I"/>
</dbReference>
<dbReference type="Proteomes" id="UP001610861">
    <property type="component" value="Unassembled WGS sequence"/>
</dbReference>
<dbReference type="NCBIfam" id="TIGR02242">
    <property type="entry name" value="tail_TIGR02242"/>
    <property type="match status" value="1"/>
</dbReference>